<dbReference type="PANTHER" id="PTHR32246:SF22">
    <property type="entry name" value="C2 DOMAIN-CONTAINING PROTEIN"/>
    <property type="match status" value="1"/>
</dbReference>
<reference evidence="2" key="1">
    <citation type="submission" date="2019-12" db="EMBL/GenBank/DDBJ databases">
        <authorList>
            <person name="Scholes J."/>
        </authorList>
    </citation>
    <scope>NUCLEOTIDE SEQUENCE</scope>
</reference>
<dbReference type="InterPro" id="IPR000008">
    <property type="entry name" value="C2_dom"/>
</dbReference>
<gene>
    <name evidence="2" type="ORF">SHERM_23568</name>
</gene>
<evidence type="ECO:0000313" key="2">
    <source>
        <dbReference type="EMBL" id="CAA0827873.1"/>
    </source>
</evidence>
<evidence type="ECO:0000259" key="1">
    <source>
        <dbReference type="PROSITE" id="PS50004"/>
    </source>
</evidence>
<dbReference type="InterPro" id="IPR035892">
    <property type="entry name" value="C2_domain_sf"/>
</dbReference>
<comment type="caution">
    <text evidence="2">The sequence shown here is derived from an EMBL/GenBank/DDBJ whole genome shotgun (WGS) entry which is preliminary data.</text>
</comment>
<keyword evidence="3" id="KW-1185">Reference proteome</keyword>
<dbReference type="Gene3D" id="2.60.40.150">
    <property type="entry name" value="C2 domain"/>
    <property type="match status" value="1"/>
</dbReference>
<sequence length="164" mass="18599">MTERRTFEITLISATDLDSAGLRCCPSLFPTRAYAWVSVSGKEKKTPVDRHGQSNPAWNFSMAFSLRESAVRSYNAMLIVKIFGRRRFVGFRDRYIGEVHTPVKELYDYAELTGGNAMLNLPLTKGCAAAARGCLRFAYRFSDTVMLDKSPRRRPESFVGWTHC</sequence>
<dbReference type="PROSITE" id="PS50004">
    <property type="entry name" value="C2"/>
    <property type="match status" value="1"/>
</dbReference>
<organism evidence="2 3">
    <name type="scientific">Striga hermonthica</name>
    <name type="common">Purple witchweed</name>
    <name type="synonym">Buchnera hermonthica</name>
    <dbReference type="NCBI Taxonomy" id="68872"/>
    <lineage>
        <taxon>Eukaryota</taxon>
        <taxon>Viridiplantae</taxon>
        <taxon>Streptophyta</taxon>
        <taxon>Embryophyta</taxon>
        <taxon>Tracheophyta</taxon>
        <taxon>Spermatophyta</taxon>
        <taxon>Magnoliopsida</taxon>
        <taxon>eudicotyledons</taxon>
        <taxon>Gunneridae</taxon>
        <taxon>Pentapetalae</taxon>
        <taxon>asterids</taxon>
        <taxon>lamiids</taxon>
        <taxon>Lamiales</taxon>
        <taxon>Orobanchaceae</taxon>
        <taxon>Buchnereae</taxon>
        <taxon>Striga</taxon>
    </lineage>
</organism>
<dbReference type="EMBL" id="CACSLK010027752">
    <property type="protein sequence ID" value="CAA0827873.1"/>
    <property type="molecule type" value="Genomic_DNA"/>
</dbReference>
<dbReference type="PANTHER" id="PTHR32246">
    <property type="entry name" value="INGRESSION PROTEIN FIC1"/>
    <property type="match status" value="1"/>
</dbReference>
<dbReference type="Proteomes" id="UP001153555">
    <property type="component" value="Unassembled WGS sequence"/>
</dbReference>
<dbReference type="SUPFAM" id="SSF49562">
    <property type="entry name" value="C2 domain (Calcium/lipid-binding domain, CaLB)"/>
    <property type="match status" value="1"/>
</dbReference>
<proteinExistence type="predicted"/>
<name>A0A9N7RFK8_STRHE</name>
<dbReference type="Pfam" id="PF00168">
    <property type="entry name" value="C2"/>
    <property type="match status" value="1"/>
</dbReference>
<dbReference type="AlphaFoldDB" id="A0A9N7RFK8"/>
<protein>
    <submittedName>
        <fullName evidence="2">Soybean gene regulated by cold-2</fullName>
    </submittedName>
</protein>
<dbReference type="SMART" id="SM00239">
    <property type="entry name" value="C2"/>
    <property type="match status" value="1"/>
</dbReference>
<dbReference type="OrthoDB" id="270970at2759"/>
<accession>A0A9N7RFK8</accession>
<feature type="domain" description="C2" evidence="1">
    <location>
        <begin position="1"/>
        <end position="116"/>
    </location>
</feature>
<evidence type="ECO:0000313" key="3">
    <source>
        <dbReference type="Proteomes" id="UP001153555"/>
    </source>
</evidence>